<comment type="caution">
    <text evidence="2">The sequence shown here is derived from an EMBL/GenBank/DDBJ whole genome shotgun (WGS) entry which is preliminary data.</text>
</comment>
<dbReference type="Pfam" id="PF05016">
    <property type="entry name" value="ParE_toxin"/>
    <property type="match status" value="1"/>
</dbReference>
<dbReference type="InterPro" id="IPR007712">
    <property type="entry name" value="RelE/ParE_toxin"/>
</dbReference>
<dbReference type="EMBL" id="VUNM01000005">
    <property type="protein sequence ID" value="MST88698.1"/>
    <property type="molecule type" value="Genomic_DNA"/>
</dbReference>
<proteinExistence type="predicted"/>
<accession>A0A844FRY1</accession>
<sequence>MLKLRINPVVINDLTDIFDYIADDNKEYATKTIGMIYDKFENLRMFPKIGSDLSKRVTFHTKYKYIIWKNFIIIYMVNNDYLEIYRVINRYQDITKIFDS</sequence>
<reference evidence="2 3" key="1">
    <citation type="submission" date="2019-08" db="EMBL/GenBank/DDBJ databases">
        <title>In-depth cultivation of the pig gut microbiome towards novel bacterial diversity and tailored functional studies.</title>
        <authorList>
            <person name="Wylensek D."/>
            <person name="Hitch T.C.A."/>
            <person name="Clavel T."/>
        </authorList>
    </citation>
    <scope>NUCLEOTIDE SEQUENCE [LARGE SCALE GENOMIC DNA]</scope>
    <source>
        <strain evidence="2 3">CA-Schmier-601-WT-3</strain>
    </source>
</reference>
<organism evidence="2 3">
    <name type="scientific">Sharpea porci</name>
    <dbReference type="NCBI Taxonomy" id="2652286"/>
    <lineage>
        <taxon>Bacteria</taxon>
        <taxon>Bacillati</taxon>
        <taxon>Bacillota</taxon>
        <taxon>Erysipelotrichia</taxon>
        <taxon>Erysipelotrichales</taxon>
        <taxon>Coprobacillaceae</taxon>
        <taxon>Sharpea</taxon>
    </lineage>
</organism>
<protein>
    <submittedName>
        <fullName evidence="2">Type II toxin-antitoxin system RelE/ParE family toxin</fullName>
    </submittedName>
</protein>
<dbReference type="AlphaFoldDB" id="A0A844FRY1"/>
<keyword evidence="3" id="KW-1185">Reference proteome</keyword>
<evidence type="ECO:0000313" key="2">
    <source>
        <dbReference type="EMBL" id="MST88698.1"/>
    </source>
</evidence>
<dbReference type="Proteomes" id="UP000442619">
    <property type="component" value="Unassembled WGS sequence"/>
</dbReference>
<dbReference type="RefSeq" id="WP_154514630.1">
    <property type="nucleotide sequence ID" value="NZ_VUNM01000005.1"/>
</dbReference>
<evidence type="ECO:0000313" key="3">
    <source>
        <dbReference type="Proteomes" id="UP000442619"/>
    </source>
</evidence>
<dbReference type="InterPro" id="IPR035093">
    <property type="entry name" value="RelE/ParE_toxin_dom_sf"/>
</dbReference>
<dbReference type="Gene3D" id="3.30.2310.20">
    <property type="entry name" value="RelE-like"/>
    <property type="match status" value="1"/>
</dbReference>
<keyword evidence="1" id="KW-1277">Toxin-antitoxin system</keyword>
<evidence type="ECO:0000256" key="1">
    <source>
        <dbReference type="ARBA" id="ARBA00022649"/>
    </source>
</evidence>
<dbReference type="NCBIfam" id="TIGR02385">
    <property type="entry name" value="RelE_StbE"/>
    <property type="match status" value="1"/>
</dbReference>
<name>A0A844FRY1_9FIRM</name>
<gene>
    <name evidence="2" type="ORF">FYJ79_03755</name>
</gene>